<evidence type="ECO:0000256" key="1">
    <source>
        <dbReference type="SAM" id="Coils"/>
    </source>
</evidence>
<keyword evidence="4" id="KW-1185">Reference proteome</keyword>
<accession>K3X8F3</accession>
<keyword evidence="1" id="KW-0175">Coiled coil</keyword>
<dbReference type="eggNOG" id="ENOG502S3GY">
    <property type="taxonomic scope" value="Eukaryota"/>
</dbReference>
<evidence type="ECO:0000313" key="4">
    <source>
        <dbReference type="Proteomes" id="UP000019132"/>
    </source>
</evidence>
<sequence>MKHVLQILEQLSPRTCRLLAQIWELTSLNFFVLIQLAQSVIDENEQLHTKSKNAEHFHQEMMVQQKLRMQQYEADHEKLRHDSQELRAELQKTRQKQNRLAVENSQLHQAISGIIDNQDPLSNGTGIAHIDFEEDVAVVGDAEEREFYGINGDELEKVEEIHPVESFSQDLEQLFQGLYEQEQNQIRTLNDLDRFINSNSVSLLWRYGSSEEEHRMMQKMMSARVVGTQTEQVMLERRAPSDLSSHTATDDNDDDDHVEADNEIYASGETGNATIVTKRKVIPASLRAQLDTRPKIQRVLEKDDLNRIVLRLYLEKLDSDAIAVRARKPRTPFHAFMKQFFLGKYGIARLADYHMMEVVKTCLFYHEHHEIEHCKLKGLGLVNTRLVGCYPAHEGNHNFCAADIRITLFSRVCELVPLELTDVPVNGNLFSCAFNALVDVIGDVIELGTTIHSLEDVCRLPSAEHWECSSELALAVLGHHLVFIDRKVLEDASARIVQLSSPSELAGGVAHVSVDIFLAVFISTWFEYDQVLTKKLRDGFRRQLMALSPFGDMAGKNNSNTKEKNDQQHDDDSHASEGMRQQNTLNTAQKEPPLESLMRICTTLSDEFLSPLDLDELRTNLHGIVGNNELPSDLRGGGKRRKSSTKKCSIALAAPASVCIGGVSEKEFVFTVLQCLRARRNCYGIRTNSRLLPVIKMNQLCTSKQLAAFINHDHDQDIPLEKLKPVLESTRTTQSPN</sequence>
<dbReference type="InParanoid" id="K3X8F3"/>
<dbReference type="OMA" id="LADFHMM"/>
<dbReference type="EnsemblProtists" id="PYU1_T013502">
    <property type="protein sequence ID" value="PYU1_T013502"/>
    <property type="gene ID" value="PYU1_G013473"/>
</dbReference>
<dbReference type="Proteomes" id="UP000019132">
    <property type="component" value="Unassembled WGS sequence"/>
</dbReference>
<reference evidence="4" key="2">
    <citation type="submission" date="2010-04" db="EMBL/GenBank/DDBJ databases">
        <authorList>
            <person name="Buell R."/>
            <person name="Hamilton J."/>
            <person name="Hostetler J."/>
        </authorList>
    </citation>
    <scope>NUCLEOTIDE SEQUENCE [LARGE SCALE GENOMIC DNA]</scope>
    <source>
        <strain evidence="4">DAOM:BR144</strain>
    </source>
</reference>
<feature type="region of interest" description="Disordered" evidence="2">
    <location>
        <begin position="551"/>
        <end position="589"/>
    </location>
</feature>
<dbReference type="EMBL" id="GL376593">
    <property type="status" value="NOT_ANNOTATED_CDS"/>
    <property type="molecule type" value="Genomic_DNA"/>
</dbReference>
<dbReference type="HOGENOM" id="CLU_376654_0_0_1"/>
<reference evidence="3" key="3">
    <citation type="submission" date="2015-02" db="UniProtKB">
        <authorList>
            <consortium name="EnsemblProtists"/>
        </authorList>
    </citation>
    <scope>IDENTIFICATION</scope>
    <source>
        <strain evidence="3">DAOM BR144</strain>
    </source>
</reference>
<name>K3X8F3_GLOUD</name>
<dbReference type="AlphaFoldDB" id="K3X8F3"/>
<dbReference type="VEuPathDB" id="FungiDB:PYU1_G013473"/>
<evidence type="ECO:0000313" key="3">
    <source>
        <dbReference type="EnsemblProtists" id="PYU1_T013502"/>
    </source>
</evidence>
<evidence type="ECO:0000256" key="2">
    <source>
        <dbReference type="SAM" id="MobiDB-lite"/>
    </source>
</evidence>
<reference evidence="4" key="1">
    <citation type="journal article" date="2010" name="Genome Biol.">
        <title>Genome sequence of the necrotrophic plant pathogen Pythium ultimum reveals original pathogenicity mechanisms and effector repertoire.</title>
        <authorList>
            <person name="Levesque C.A."/>
            <person name="Brouwer H."/>
            <person name="Cano L."/>
            <person name="Hamilton J.P."/>
            <person name="Holt C."/>
            <person name="Huitema E."/>
            <person name="Raffaele S."/>
            <person name="Robideau G.P."/>
            <person name="Thines M."/>
            <person name="Win J."/>
            <person name="Zerillo M.M."/>
            <person name="Beakes G.W."/>
            <person name="Boore J.L."/>
            <person name="Busam D."/>
            <person name="Dumas B."/>
            <person name="Ferriera S."/>
            <person name="Fuerstenberg S.I."/>
            <person name="Gachon C.M."/>
            <person name="Gaulin E."/>
            <person name="Govers F."/>
            <person name="Grenville-Briggs L."/>
            <person name="Horner N."/>
            <person name="Hostetler J."/>
            <person name="Jiang R.H."/>
            <person name="Johnson J."/>
            <person name="Krajaejun T."/>
            <person name="Lin H."/>
            <person name="Meijer H.J."/>
            <person name="Moore B."/>
            <person name="Morris P."/>
            <person name="Phuntmart V."/>
            <person name="Puiu D."/>
            <person name="Shetty J."/>
            <person name="Stajich J.E."/>
            <person name="Tripathy S."/>
            <person name="Wawra S."/>
            <person name="van West P."/>
            <person name="Whitty B.R."/>
            <person name="Coutinho P.M."/>
            <person name="Henrissat B."/>
            <person name="Martin F."/>
            <person name="Thomas P.D."/>
            <person name="Tyler B.M."/>
            <person name="De Vries R.P."/>
            <person name="Kamoun S."/>
            <person name="Yandell M."/>
            <person name="Tisserat N."/>
            <person name="Buell C.R."/>
        </authorList>
    </citation>
    <scope>NUCLEOTIDE SEQUENCE</scope>
    <source>
        <strain evidence="4">DAOM:BR144</strain>
    </source>
</reference>
<organism evidence="3 4">
    <name type="scientific">Globisporangium ultimum (strain ATCC 200006 / CBS 805.95 / DAOM BR144)</name>
    <name type="common">Pythium ultimum</name>
    <dbReference type="NCBI Taxonomy" id="431595"/>
    <lineage>
        <taxon>Eukaryota</taxon>
        <taxon>Sar</taxon>
        <taxon>Stramenopiles</taxon>
        <taxon>Oomycota</taxon>
        <taxon>Peronosporomycetes</taxon>
        <taxon>Pythiales</taxon>
        <taxon>Pythiaceae</taxon>
        <taxon>Globisporangium</taxon>
    </lineage>
</organism>
<proteinExistence type="predicted"/>
<protein>
    <submittedName>
        <fullName evidence="3">Uncharacterized protein</fullName>
    </submittedName>
</protein>
<feature type="region of interest" description="Disordered" evidence="2">
    <location>
        <begin position="237"/>
        <end position="257"/>
    </location>
</feature>
<feature type="compositionally biased region" description="Polar residues" evidence="2">
    <location>
        <begin position="579"/>
        <end position="589"/>
    </location>
</feature>
<feature type="coiled-coil region" evidence="1">
    <location>
        <begin position="62"/>
        <end position="103"/>
    </location>
</feature>
<dbReference type="STRING" id="431595.K3X8F3"/>
<feature type="compositionally biased region" description="Basic and acidic residues" evidence="2">
    <location>
        <begin position="561"/>
        <end position="577"/>
    </location>
</feature>